<dbReference type="EMBL" id="QZWZ01000023">
    <property type="protein sequence ID" value="RJT33390.1"/>
    <property type="molecule type" value="Genomic_DNA"/>
</dbReference>
<dbReference type="AlphaFoldDB" id="A0A3A5KL09"/>
<proteinExistence type="predicted"/>
<evidence type="ECO:0000313" key="2">
    <source>
        <dbReference type="EMBL" id="RJT33390.1"/>
    </source>
</evidence>
<gene>
    <name evidence="2" type="ORF">D3227_25290</name>
</gene>
<evidence type="ECO:0000313" key="3">
    <source>
        <dbReference type="Proteomes" id="UP000272706"/>
    </source>
</evidence>
<organism evidence="2 3">
    <name type="scientific">Mesorhizobium waimense</name>
    <dbReference type="NCBI Taxonomy" id="1300307"/>
    <lineage>
        <taxon>Bacteria</taxon>
        <taxon>Pseudomonadati</taxon>
        <taxon>Pseudomonadota</taxon>
        <taxon>Alphaproteobacteria</taxon>
        <taxon>Hyphomicrobiales</taxon>
        <taxon>Phyllobacteriaceae</taxon>
        <taxon>Mesorhizobium</taxon>
    </lineage>
</organism>
<accession>A0A3A5KL09</accession>
<dbReference type="Proteomes" id="UP000272706">
    <property type="component" value="Unassembled WGS sequence"/>
</dbReference>
<reference evidence="2 3" key="1">
    <citation type="submission" date="2018-09" db="EMBL/GenBank/DDBJ databases">
        <title>Mesorhizobium carmichaelinearum sp. nov. isolated from Carmichaelinea spp. root nodules in New Zealand.</title>
        <authorList>
            <person name="De Meyer S.E."/>
        </authorList>
    </citation>
    <scope>NUCLEOTIDE SEQUENCE [LARGE SCALE GENOMIC DNA]</scope>
    <source>
        <strain evidence="2 3">ICMP19557</strain>
    </source>
</reference>
<dbReference type="OrthoDB" id="8020021at2"/>
<protein>
    <submittedName>
        <fullName evidence="2">Uncharacterized protein</fullName>
    </submittedName>
</protein>
<sequence>MRTTTLMQRNARPVRREAATHLFAVGLAVRLKGGFGTFPKTAEIYRIMATLPPRGDSLQYRIRSDGELHERVATQDSLEPVDTSPGDTITLIERTFDHVKGTKTLEPGDQEAEAGKGPAQS</sequence>
<keyword evidence="3" id="KW-1185">Reference proteome</keyword>
<evidence type="ECO:0000256" key="1">
    <source>
        <dbReference type="SAM" id="MobiDB-lite"/>
    </source>
</evidence>
<name>A0A3A5KL09_9HYPH</name>
<comment type="caution">
    <text evidence="2">The sequence shown here is derived from an EMBL/GenBank/DDBJ whole genome shotgun (WGS) entry which is preliminary data.</text>
</comment>
<feature type="region of interest" description="Disordered" evidence="1">
    <location>
        <begin position="99"/>
        <end position="121"/>
    </location>
</feature>
<dbReference type="RefSeq" id="WP_120017054.1">
    <property type="nucleotide sequence ID" value="NZ_QZWZ01000023.1"/>
</dbReference>